<reference evidence="2" key="2">
    <citation type="submission" date="2025-09" db="UniProtKB">
        <authorList>
            <consortium name="Ensembl"/>
        </authorList>
    </citation>
    <scope>IDENTIFICATION</scope>
</reference>
<dbReference type="Ensembl" id="ENSLLTT00000008845.1">
    <property type="protein sequence ID" value="ENSLLTP00000008523.1"/>
    <property type="gene ID" value="ENSLLTG00000006496.1"/>
</dbReference>
<organism evidence="2 3">
    <name type="scientific">Laticauda laticaudata</name>
    <name type="common">Blue-ringed sea krait</name>
    <name type="synonym">Blue-lipped sea krait</name>
    <dbReference type="NCBI Taxonomy" id="8630"/>
    <lineage>
        <taxon>Eukaryota</taxon>
        <taxon>Metazoa</taxon>
        <taxon>Chordata</taxon>
        <taxon>Craniata</taxon>
        <taxon>Vertebrata</taxon>
        <taxon>Euteleostomi</taxon>
        <taxon>Lepidosauria</taxon>
        <taxon>Squamata</taxon>
        <taxon>Bifurcata</taxon>
        <taxon>Unidentata</taxon>
        <taxon>Episquamata</taxon>
        <taxon>Toxicofera</taxon>
        <taxon>Serpentes</taxon>
        <taxon>Colubroidea</taxon>
        <taxon>Elapidae</taxon>
        <taxon>Laticaudinae</taxon>
        <taxon>Laticauda</taxon>
    </lineage>
</organism>
<accession>A0A8C5RWC5</accession>
<protein>
    <submittedName>
        <fullName evidence="2">Uncharacterized protein</fullName>
    </submittedName>
</protein>
<evidence type="ECO:0000313" key="2">
    <source>
        <dbReference type="Ensembl" id="ENSLLTP00000008523.1"/>
    </source>
</evidence>
<feature type="region of interest" description="Disordered" evidence="1">
    <location>
        <begin position="42"/>
        <end position="75"/>
    </location>
</feature>
<dbReference type="AlphaFoldDB" id="A0A8C5RWC5"/>
<feature type="compositionally biased region" description="Polar residues" evidence="1">
    <location>
        <begin position="115"/>
        <end position="124"/>
    </location>
</feature>
<name>A0A8C5RWC5_LATLA</name>
<proteinExistence type="predicted"/>
<evidence type="ECO:0000313" key="3">
    <source>
        <dbReference type="Proteomes" id="UP000694406"/>
    </source>
</evidence>
<sequence length="152" mass="17170">MAPFRKTEALFLSFQPTTQGHKVSPSTIGRWLKATIAKAPKLGDAREEPGRSNSVLTVKPSLSEQRLSTSHSGYSSQLIENRHIRSCACELELCAKCGKREDIVIPIQTNLQHTEQKPFQNHQRQNNRKDVFEKDDETNLSGLEDEDLDLLI</sequence>
<evidence type="ECO:0000256" key="1">
    <source>
        <dbReference type="SAM" id="MobiDB-lite"/>
    </source>
</evidence>
<feature type="compositionally biased region" description="Polar residues" evidence="1">
    <location>
        <begin position="51"/>
        <end position="75"/>
    </location>
</feature>
<feature type="region of interest" description="Disordered" evidence="1">
    <location>
        <begin position="115"/>
        <end position="139"/>
    </location>
</feature>
<dbReference type="Proteomes" id="UP000694406">
    <property type="component" value="Unplaced"/>
</dbReference>
<reference evidence="2" key="1">
    <citation type="submission" date="2025-08" db="UniProtKB">
        <authorList>
            <consortium name="Ensembl"/>
        </authorList>
    </citation>
    <scope>IDENTIFICATION</scope>
</reference>
<keyword evidence="3" id="KW-1185">Reference proteome</keyword>